<dbReference type="Pfam" id="PF14325">
    <property type="entry name" value="DUF4383"/>
    <property type="match status" value="1"/>
</dbReference>
<keyword evidence="1" id="KW-0812">Transmembrane</keyword>
<proteinExistence type="predicted"/>
<comment type="caution">
    <text evidence="2">The sequence shown here is derived from an EMBL/GenBank/DDBJ whole genome shotgun (WGS) entry which is preliminary data.</text>
</comment>
<feature type="transmembrane region" description="Helical" evidence="1">
    <location>
        <begin position="20"/>
        <end position="42"/>
    </location>
</feature>
<feature type="transmembrane region" description="Helical" evidence="1">
    <location>
        <begin position="54"/>
        <end position="75"/>
    </location>
</feature>
<sequence>MSTHTSPSTTRTAGRSVPQWLAPIIGVVFTLVGIAGFFVTGFSGWTEHHPDQTLLGFAVNPLHNVVHLLLGLVGIAMSRAERSARTYGWLLVVGYGAVLVYGLVVSGQEDGNFLNINTADNVLHALTILGGLATALWPRRKDVDTRY</sequence>
<evidence type="ECO:0000313" key="2">
    <source>
        <dbReference type="EMBL" id="MFC3687222.1"/>
    </source>
</evidence>
<organism evidence="2 3">
    <name type="scientific">Aquipuribacter hungaricus</name>
    <dbReference type="NCBI Taxonomy" id="545624"/>
    <lineage>
        <taxon>Bacteria</taxon>
        <taxon>Bacillati</taxon>
        <taxon>Actinomycetota</taxon>
        <taxon>Actinomycetes</taxon>
        <taxon>Micrococcales</taxon>
        <taxon>Intrasporangiaceae</taxon>
        <taxon>Aquipuribacter</taxon>
    </lineage>
</organism>
<feature type="transmembrane region" description="Helical" evidence="1">
    <location>
        <begin position="118"/>
        <end position="137"/>
    </location>
</feature>
<keyword evidence="1" id="KW-0472">Membrane</keyword>
<gene>
    <name evidence="2" type="ORF">ACFOLH_02575</name>
</gene>
<protein>
    <submittedName>
        <fullName evidence="2">DUF4383 domain-containing protein</fullName>
    </submittedName>
</protein>
<dbReference type="RefSeq" id="WP_340290567.1">
    <property type="nucleotide sequence ID" value="NZ_JBBEOI010000020.1"/>
</dbReference>
<dbReference type="EMBL" id="JBHRWW010000001">
    <property type="protein sequence ID" value="MFC3687222.1"/>
    <property type="molecule type" value="Genomic_DNA"/>
</dbReference>
<keyword evidence="3" id="KW-1185">Reference proteome</keyword>
<accession>A0ABV7WE88</accession>
<reference evidence="3" key="1">
    <citation type="journal article" date="2019" name="Int. J. Syst. Evol. Microbiol.">
        <title>The Global Catalogue of Microorganisms (GCM) 10K type strain sequencing project: providing services to taxonomists for standard genome sequencing and annotation.</title>
        <authorList>
            <consortium name="The Broad Institute Genomics Platform"/>
            <consortium name="The Broad Institute Genome Sequencing Center for Infectious Disease"/>
            <person name="Wu L."/>
            <person name="Ma J."/>
        </authorList>
    </citation>
    <scope>NUCLEOTIDE SEQUENCE [LARGE SCALE GENOMIC DNA]</scope>
    <source>
        <strain evidence="3">NCAIM B.02333</strain>
    </source>
</reference>
<feature type="transmembrane region" description="Helical" evidence="1">
    <location>
        <begin position="87"/>
        <end position="106"/>
    </location>
</feature>
<evidence type="ECO:0000313" key="3">
    <source>
        <dbReference type="Proteomes" id="UP001595685"/>
    </source>
</evidence>
<name>A0ABV7WE88_9MICO</name>
<dbReference type="Proteomes" id="UP001595685">
    <property type="component" value="Unassembled WGS sequence"/>
</dbReference>
<keyword evidence="1" id="KW-1133">Transmembrane helix</keyword>
<evidence type="ECO:0000256" key="1">
    <source>
        <dbReference type="SAM" id="Phobius"/>
    </source>
</evidence>